<evidence type="ECO:0000256" key="1">
    <source>
        <dbReference type="ARBA" id="ARBA00010688"/>
    </source>
</evidence>
<evidence type="ECO:0000256" key="3">
    <source>
        <dbReference type="ARBA" id="ARBA00022777"/>
    </source>
</evidence>
<sequence length="312" mass="32075">MGRLLVVGELCVDLIVELDGPIDFGQAERIVPSTTLAMGSSSAITACGAARLGVPTSLVSVRGDDVFGRFLASELDRLGVEQSQVRVDASTPTGSSTHLTRPDGDRAILTAMGSIGAVRAEDVDLAGAARIHVGSYFLQHALWPGLPGLFAEARARGIPTSLDPNFDPAETWDSGLLPLLEHVDVLFCNEQEATGITGEESLDAAIDALLAAMPADARVIAKRGAEGAVLASGDARTLATAPALEWPLVDTVGAGDSLAAGYLAAILRGLPPTEALRWGVAAGTLSTRAAGGTGQQATAEEAERFARLSTVA</sequence>
<dbReference type="InterPro" id="IPR002173">
    <property type="entry name" value="Carboh/pur_kinase_PfkB_CS"/>
</dbReference>
<dbReference type="EMBL" id="JAUQUB010000003">
    <property type="protein sequence ID" value="MDO7883033.1"/>
    <property type="molecule type" value="Genomic_DNA"/>
</dbReference>
<dbReference type="Gene3D" id="3.40.1190.20">
    <property type="match status" value="1"/>
</dbReference>
<keyword evidence="7" id="KW-1185">Reference proteome</keyword>
<dbReference type="PROSITE" id="PS00584">
    <property type="entry name" value="PFKB_KINASES_2"/>
    <property type="match status" value="1"/>
</dbReference>
<dbReference type="InterPro" id="IPR011611">
    <property type="entry name" value="PfkB_dom"/>
</dbReference>
<dbReference type="Pfam" id="PF00294">
    <property type="entry name" value="PfkB"/>
    <property type="match status" value="1"/>
</dbReference>
<comment type="similarity">
    <text evidence="1 4">Belongs to the carbohydrate kinase PfkB family.</text>
</comment>
<accession>A0ABT9BPT6</accession>
<dbReference type="PANTHER" id="PTHR10584:SF166">
    <property type="entry name" value="RIBOKINASE"/>
    <property type="match status" value="1"/>
</dbReference>
<dbReference type="RefSeq" id="WP_305003463.1">
    <property type="nucleotide sequence ID" value="NZ_JAUQUB010000003.1"/>
</dbReference>
<feature type="domain" description="Carbohydrate kinase PfkB" evidence="5">
    <location>
        <begin position="3"/>
        <end position="293"/>
    </location>
</feature>
<dbReference type="GO" id="GO:0016301">
    <property type="term" value="F:kinase activity"/>
    <property type="evidence" value="ECO:0007669"/>
    <property type="project" value="UniProtKB-KW"/>
</dbReference>
<organism evidence="6 7">
    <name type="scientific">Antiquaquibacter soli</name>
    <dbReference type="NCBI Taxonomy" id="3064523"/>
    <lineage>
        <taxon>Bacteria</taxon>
        <taxon>Bacillati</taxon>
        <taxon>Actinomycetota</taxon>
        <taxon>Actinomycetes</taxon>
        <taxon>Micrococcales</taxon>
        <taxon>Microbacteriaceae</taxon>
        <taxon>Antiquaquibacter</taxon>
    </lineage>
</organism>
<evidence type="ECO:0000256" key="2">
    <source>
        <dbReference type="ARBA" id="ARBA00022679"/>
    </source>
</evidence>
<dbReference type="CDD" id="cd01166">
    <property type="entry name" value="KdgK"/>
    <property type="match status" value="1"/>
</dbReference>
<dbReference type="InterPro" id="IPR029056">
    <property type="entry name" value="Ribokinase-like"/>
</dbReference>
<evidence type="ECO:0000256" key="4">
    <source>
        <dbReference type="RuleBase" id="RU003704"/>
    </source>
</evidence>
<comment type="caution">
    <text evidence="6">The sequence shown here is derived from an EMBL/GenBank/DDBJ whole genome shotgun (WGS) entry which is preliminary data.</text>
</comment>
<evidence type="ECO:0000313" key="7">
    <source>
        <dbReference type="Proteomes" id="UP001241072"/>
    </source>
</evidence>
<protein>
    <submittedName>
        <fullName evidence="6">Carbohydrate kinase family protein</fullName>
    </submittedName>
</protein>
<keyword evidence="3 4" id="KW-0418">Kinase</keyword>
<dbReference type="InterPro" id="IPR002139">
    <property type="entry name" value="Ribo/fructo_kinase"/>
</dbReference>
<evidence type="ECO:0000313" key="6">
    <source>
        <dbReference type="EMBL" id="MDO7883033.1"/>
    </source>
</evidence>
<dbReference type="PRINTS" id="PR00990">
    <property type="entry name" value="RIBOKINASE"/>
</dbReference>
<evidence type="ECO:0000259" key="5">
    <source>
        <dbReference type="Pfam" id="PF00294"/>
    </source>
</evidence>
<proteinExistence type="inferred from homology"/>
<keyword evidence="2 4" id="KW-0808">Transferase</keyword>
<dbReference type="SUPFAM" id="SSF53613">
    <property type="entry name" value="Ribokinase-like"/>
    <property type="match status" value="1"/>
</dbReference>
<name>A0ABT9BPT6_9MICO</name>
<reference evidence="6 7" key="1">
    <citation type="submission" date="2023-07" db="EMBL/GenBank/DDBJ databases">
        <title>Protaetiibacter sp. nov WY-16 isolated from soil.</title>
        <authorList>
            <person name="Liu B."/>
            <person name="Wan Y."/>
        </authorList>
    </citation>
    <scope>NUCLEOTIDE SEQUENCE [LARGE SCALE GENOMIC DNA]</scope>
    <source>
        <strain evidence="6 7">WY-16</strain>
    </source>
</reference>
<dbReference type="Proteomes" id="UP001241072">
    <property type="component" value="Unassembled WGS sequence"/>
</dbReference>
<dbReference type="PANTHER" id="PTHR10584">
    <property type="entry name" value="SUGAR KINASE"/>
    <property type="match status" value="1"/>
</dbReference>
<gene>
    <name evidence="6" type="ORF">Q5716_12415</name>
</gene>